<dbReference type="CDD" id="cd01166">
    <property type="entry name" value="KdgK"/>
    <property type="match status" value="1"/>
</dbReference>
<dbReference type="InterPro" id="IPR011611">
    <property type="entry name" value="PfkB_dom"/>
</dbReference>
<evidence type="ECO:0000256" key="3">
    <source>
        <dbReference type="ARBA" id="ARBA00022777"/>
    </source>
</evidence>
<dbReference type="InterPro" id="IPR052700">
    <property type="entry name" value="Carb_kinase_PfkB-like"/>
</dbReference>
<dbReference type="SUPFAM" id="SSF53613">
    <property type="entry name" value="Ribokinase-like"/>
    <property type="match status" value="1"/>
</dbReference>
<dbReference type="RefSeq" id="WP_206859520.1">
    <property type="nucleotide sequence ID" value="NZ_CP147250.1"/>
</dbReference>
<evidence type="ECO:0000256" key="2">
    <source>
        <dbReference type="ARBA" id="ARBA00022679"/>
    </source>
</evidence>
<organism evidence="5 6">
    <name type="scientific">Candidatus Enterococcus mangumiae</name>
    <dbReference type="NCBI Taxonomy" id="2230878"/>
    <lineage>
        <taxon>Bacteria</taxon>
        <taxon>Bacillati</taxon>
        <taxon>Bacillota</taxon>
        <taxon>Bacilli</taxon>
        <taxon>Lactobacillales</taxon>
        <taxon>Enterococcaceae</taxon>
        <taxon>Enterococcus</taxon>
    </lineage>
</organism>
<keyword evidence="6" id="KW-1185">Reference proteome</keyword>
<evidence type="ECO:0000313" key="6">
    <source>
        <dbReference type="Proteomes" id="UP000664360"/>
    </source>
</evidence>
<protein>
    <submittedName>
        <fullName evidence="5">2-dehydro-3-deoxygluconokinase</fullName>
    </submittedName>
</protein>
<reference evidence="5 6" key="2">
    <citation type="submission" date="2024-03" db="EMBL/GenBank/DDBJ databases">
        <title>The Genome Sequence of Enterococcus sp. DIV1094.</title>
        <authorList>
            <consortium name="The Broad Institute Genomics Platform"/>
            <consortium name="The Broad Institute Microbial Omics Core"/>
            <consortium name="The Broad Institute Genomic Center for Infectious Diseases"/>
            <person name="Earl A."/>
            <person name="Manson A."/>
            <person name="Gilmore M."/>
            <person name="Schwartman J."/>
            <person name="Shea T."/>
            <person name="Abouelleil A."/>
            <person name="Cao P."/>
            <person name="Chapman S."/>
            <person name="Cusick C."/>
            <person name="Young S."/>
            <person name="Neafsey D."/>
            <person name="Nusbaum C."/>
            <person name="Birren B."/>
        </authorList>
    </citation>
    <scope>NUCLEOTIDE SEQUENCE [LARGE SCALE GENOMIC DNA]</scope>
    <source>
        <strain evidence="5 6">DIV1094</strain>
    </source>
</reference>
<keyword evidence="3" id="KW-0418">Kinase</keyword>
<gene>
    <name evidence="5" type="ORF">DOK79_000321</name>
</gene>
<comment type="similarity">
    <text evidence="1">Belongs to the carbohydrate kinase PfkB family.</text>
</comment>
<evidence type="ECO:0000256" key="1">
    <source>
        <dbReference type="ARBA" id="ARBA00010688"/>
    </source>
</evidence>
<dbReference type="EMBL" id="CP147250">
    <property type="protein sequence ID" value="WYJ78815.1"/>
    <property type="molecule type" value="Genomic_DNA"/>
</dbReference>
<reference evidence="5 6" key="1">
    <citation type="submission" date="2021-03" db="EMBL/GenBank/DDBJ databases">
        <authorList>
            <person name="Gilmore M.S."/>
            <person name="Schwartzman J."/>
            <person name="Van Tyne D."/>
            <person name="Martin M."/>
            <person name="Earl A.M."/>
            <person name="Manson A.L."/>
            <person name="Straub T."/>
            <person name="Salamzade R."/>
            <person name="Saavedra J."/>
            <person name="Lebreton F."/>
            <person name="Prichula J."/>
            <person name="Schaufler K."/>
            <person name="Gaca A."/>
            <person name="Sgardioli B."/>
            <person name="Wagenaar J."/>
            <person name="Strong T."/>
        </authorList>
    </citation>
    <scope>NUCLEOTIDE SEQUENCE [LARGE SCALE GENOMIC DNA]</scope>
    <source>
        <strain evidence="5 6">DIV1094</strain>
    </source>
</reference>
<dbReference type="PANTHER" id="PTHR43320">
    <property type="entry name" value="SUGAR KINASE"/>
    <property type="match status" value="1"/>
</dbReference>
<sequence length="335" mass="37576">MKIGAFGEVMLRLTPPEALLLEQTHTLRMAYTGTGVNLVGNLAHFGVESYLLTALPDNRLGDAALANLKSLGINTRYVIQKEQHIGTYFAEMGYGVRPTEITYQNRKNSSFGLAMITDYAIADFVETIDLVHICGISLSLNEHSAEVAIAVAKTAHEQGKKVCFDFNFRPSLNQEPDKKRVMKERYQEILPYCNVIFGSVRDLSELLEWSMDVSSQSAKIRSFQAFLSHYQIEWFAGTTRHTTDEKKQLSGYLLSPTEWIETERYTLDSLDRIGAGDAFAAGILLGYSENWSLDRSVEFALGNSRLAHTIQGDVPLTTRKQVDQLLSHPTIDLNR</sequence>
<dbReference type="Gene3D" id="3.40.1190.20">
    <property type="match status" value="1"/>
</dbReference>
<accession>A0ABZ2SUT6</accession>
<evidence type="ECO:0000313" key="5">
    <source>
        <dbReference type="EMBL" id="WYJ78815.1"/>
    </source>
</evidence>
<evidence type="ECO:0000259" key="4">
    <source>
        <dbReference type="Pfam" id="PF00294"/>
    </source>
</evidence>
<name>A0ABZ2SUT6_9ENTE</name>
<dbReference type="PANTHER" id="PTHR43320:SF2">
    <property type="entry name" value="2-DEHYDRO-3-DEOXYGLUCONOKINASE_2-DEHYDRO-3-DEOXYGALACTONOKINASE"/>
    <property type="match status" value="1"/>
</dbReference>
<dbReference type="Proteomes" id="UP000664360">
    <property type="component" value="Chromosome"/>
</dbReference>
<feature type="domain" description="Carbohydrate kinase PfkB" evidence="4">
    <location>
        <begin position="5"/>
        <end position="208"/>
    </location>
</feature>
<proteinExistence type="inferred from homology"/>
<dbReference type="Pfam" id="PF00294">
    <property type="entry name" value="PfkB"/>
    <property type="match status" value="2"/>
</dbReference>
<dbReference type="InterPro" id="IPR029056">
    <property type="entry name" value="Ribokinase-like"/>
</dbReference>
<feature type="domain" description="Carbohydrate kinase PfkB" evidence="4">
    <location>
        <begin position="268"/>
        <end position="302"/>
    </location>
</feature>
<keyword evidence="2" id="KW-0808">Transferase</keyword>